<keyword evidence="2" id="KW-0378">Hydrolase</keyword>
<evidence type="ECO:0000259" key="4">
    <source>
        <dbReference type="Pfam" id="PF02010"/>
    </source>
</evidence>
<dbReference type="PANTHER" id="PTHR10655">
    <property type="entry name" value="LYSOPHOSPHOLIPASE-RELATED"/>
    <property type="match status" value="1"/>
</dbReference>
<feature type="compositionally biased region" description="Acidic residues" evidence="3">
    <location>
        <begin position="54"/>
        <end position="72"/>
    </location>
</feature>
<accession>A0A813BVL4</accession>
<comment type="caution">
    <text evidence="6">The sequence shown here is derived from an EMBL/GenBank/DDBJ whole genome shotgun (WGS) entry which is preliminary data.</text>
</comment>
<keyword evidence="7" id="KW-1185">Reference proteome</keyword>
<dbReference type="InterPro" id="IPR002859">
    <property type="entry name" value="PKD/REJ-like"/>
</dbReference>
<proteinExistence type="inferred from homology"/>
<sequence length="1715" mass="183904">SLSFFTTTSTTTSTTTTQTTTTSTTSSSTTATSTTTYTFFDNESMNDSMNESENVSDLDLEDDEEEVESEDNNETFADWLDVSGDDVIEGPKRLMFATREFHGSLLIPGTLYSYAFIFADALELAALEENDTWDLESVSGMESVAFAVSVPFRADSPPSRGRVIVTPLQGRALQTPFRIATADWEDEDEELEYAFYRFPIQGSGGPGSHGLESRFELPDIEWNNASHASHWRKQGGVLLRSFSTVKTLEELRLPAGSYFVVVRARDSADGMHTEFLAAPWVSEATDLDEASLTELLDSAQSSNDANSIINAVDTVISSLPTAAEETSQLSLQLILQATALIDSPEVAAKCVEAVTAVLVGASSDGTAEGATLESASTAIDSALDAMGTVGMVSDAGALVLEGISTVGATSSRSLQNRETASRLTGRVKSLTAKLADRLLFQLPPGQMELLRADDRAGTGGSSSLKVARMGSSNARRLASTTSCSDASETIELSTLQMTQPLLASEDSATPWLPVSGPAVEFQDAVWRSTNLYNWANPALGVNAHVPDDATVRSFAATACGSPVVLFNLSAPVYIRLRLPQPEAPPSGYFLSPACAKWHEADSAWKMEDLQVQDVDATHLTCISFAGTGVYTAFFSPTPEPTSTSTSSTVSMTTSTSTSATRTSSTATGPLTTTASSVTSTVTTVVWWATAVTTLGMDVPFCSESSMPPSPPGAAPFTCYGPRRVGQECRAKCDPDPLNTDAAAISCLPGLIWAFSVPCPSPTELPLVVTTETPTTSYEVMTVYGMIALGTLGFFLCVALGCSLASHLRSAGQQKASRVAPELPQKPSDVSSRSLTSAQIVSRMEADQLLFQTWAVESAKHLPSPTFRERSSEPTQPDRPGTDELEPPADAADLRTLTVEGSFWDWAKEWSHASIVQVAMPDPAMQLVAVEQPPDPDAQQDGEEAELEELVPYDRVRYLTKEIKRKLRGDNTVDDAKEYSSNMLNLRRRCPWNQKARLARGLDAVLTWFGRSARLQNGAASPNCESLRPGIGRARSGSRASFYAGAFWRDCCRGADGKKWRFVNAIDNFELSARAALSPSSCSVSARRSPKPGALKAEKERNTLGTEDYSFRGLAKAVPKKTLTEPTDSSQPDFVLTRKVAPIKDAKSRESMRARVGQDFNTASSEVMAGPGSGVEGRTRPGFKWKSARNTAPSGSDGAKPTQQPAQESAAEAAEMPHLLPTQAPEVPVQAAFANGEMVEIIGLQGALDLNGRVGIVREFDPASRRHRVELLEEDGSVRQVRVRPANLDLLSAEEFMPSRASKQEPPKVSKDPATLRPSQPVRTSREEPEMAVALATAVNQCDLFQVQALLRDRADPNGPSQSPGTPLLLEAAAKTAAQSLDLAALLLGYNADPAVLDRPRPAKAVRSETEVETLCQIFRTKSASTEEERAILSKLDAGALAQARRLLKLSGPFALGGIAPAVCLEESSSCQELEATKAHRLFLHSADGLRPVLVMRPSAGQPSALVVLLHGLFQSARMLETTVRRLSDSVPHMLFVMPTAPTRDGWSVGPAWFDHTRSARKAEALEECRSEILALLSSQGHEWGISPERVVLAGFSMGGTLAAWTALQVPRPLAGLLLFGTEGLSFTGGWAAPKTLDGPGSDWAVGAESLQVLQCHGREDTLCPIGSATTCADELRRLGCSVRALAFQGVGHALSTDMVDEAKLWLQKQLPALDT</sequence>
<gene>
    <name evidence="6" type="primary">LYPLA2</name>
    <name evidence="6" type="ORF">SNEC2469_LOCUS32108</name>
</gene>
<dbReference type="SUPFAM" id="SSF53474">
    <property type="entry name" value="alpha/beta-Hydrolases"/>
    <property type="match status" value="1"/>
</dbReference>
<feature type="non-terminal residue" evidence="6">
    <location>
        <position position="1715"/>
    </location>
</feature>
<dbReference type="PANTHER" id="PTHR10655:SF17">
    <property type="entry name" value="LYSOPHOSPHOLIPASE-LIKE PROTEIN 1"/>
    <property type="match status" value="1"/>
</dbReference>
<feature type="region of interest" description="Disordered" evidence="3">
    <location>
        <begin position="638"/>
        <end position="672"/>
    </location>
</feature>
<evidence type="ECO:0000259" key="5">
    <source>
        <dbReference type="Pfam" id="PF02230"/>
    </source>
</evidence>
<feature type="region of interest" description="Disordered" evidence="3">
    <location>
        <begin position="1081"/>
        <end position="1107"/>
    </location>
</feature>
<protein>
    <submittedName>
        <fullName evidence="6">LYPLA2 protein</fullName>
    </submittedName>
</protein>
<reference evidence="6" key="1">
    <citation type="submission" date="2021-02" db="EMBL/GenBank/DDBJ databases">
        <authorList>
            <person name="Dougan E. K."/>
            <person name="Rhodes N."/>
            <person name="Thang M."/>
            <person name="Chan C."/>
        </authorList>
    </citation>
    <scope>NUCLEOTIDE SEQUENCE</scope>
</reference>
<feature type="region of interest" description="Disordered" evidence="3">
    <location>
        <begin position="861"/>
        <end position="888"/>
    </location>
</feature>
<feature type="compositionally biased region" description="Polar residues" evidence="3">
    <location>
        <begin position="39"/>
        <end position="49"/>
    </location>
</feature>
<dbReference type="InterPro" id="IPR050565">
    <property type="entry name" value="LYPA1-2/EST-like"/>
</dbReference>
<evidence type="ECO:0000256" key="1">
    <source>
        <dbReference type="ARBA" id="ARBA00006499"/>
    </source>
</evidence>
<organism evidence="6 7">
    <name type="scientific">Symbiodinium necroappetens</name>
    <dbReference type="NCBI Taxonomy" id="1628268"/>
    <lineage>
        <taxon>Eukaryota</taxon>
        <taxon>Sar</taxon>
        <taxon>Alveolata</taxon>
        <taxon>Dinophyceae</taxon>
        <taxon>Suessiales</taxon>
        <taxon>Symbiodiniaceae</taxon>
        <taxon>Symbiodinium</taxon>
    </lineage>
</organism>
<dbReference type="EMBL" id="CAJNJA010080041">
    <property type="protein sequence ID" value="CAE7926612.1"/>
    <property type="molecule type" value="Genomic_DNA"/>
</dbReference>
<feature type="domain" description="Phospholipase/carboxylesterase/thioesterase" evidence="5">
    <location>
        <begin position="1499"/>
        <end position="1708"/>
    </location>
</feature>
<feature type="compositionally biased region" description="Basic and acidic residues" evidence="3">
    <location>
        <begin position="1301"/>
        <end position="1310"/>
    </location>
</feature>
<evidence type="ECO:0000313" key="7">
    <source>
        <dbReference type="Proteomes" id="UP000601435"/>
    </source>
</evidence>
<dbReference type="Pfam" id="PF02010">
    <property type="entry name" value="REJ"/>
    <property type="match status" value="1"/>
</dbReference>
<dbReference type="GO" id="GO:0052689">
    <property type="term" value="F:carboxylic ester hydrolase activity"/>
    <property type="evidence" value="ECO:0007669"/>
    <property type="project" value="TreeGrafter"/>
</dbReference>
<name>A0A813BVL4_9DINO</name>
<feature type="region of interest" description="Disordered" evidence="3">
    <location>
        <begin position="1"/>
        <end position="72"/>
    </location>
</feature>
<dbReference type="GO" id="GO:0005737">
    <property type="term" value="C:cytoplasm"/>
    <property type="evidence" value="ECO:0007669"/>
    <property type="project" value="TreeGrafter"/>
</dbReference>
<dbReference type="OrthoDB" id="433474at2759"/>
<evidence type="ECO:0000313" key="6">
    <source>
        <dbReference type="EMBL" id="CAE7926612.1"/>
    </source>
</evidence>
<feature type="region of interest" description="Disordered" evidence="3">
    <location>
        <begin position="1144"/>
        <end position="1212"/>
    </location>
</feature>
<feature type="compositionally biased region" description="Low complexity" evidence="3">
    <location>
        <begin position="1"/>
        <end position="38"/>
    </location>
</feature>
<dbReference type="Pfam" id="PF02230">
    <property type="entry name" value="Abhydrolase_2"/>
    <property type="match status" value="1"/>
</dbReference>
<evidence type="ECO:0000256" key="2">
    <source>
        <dbReference type="ARBA" id="ARBA00022801"/>
    </source>
</evidence>
<dbReference type="InterPro" id="IPR029058">
    <property type="entry name" value="AB_hydrolase_fold"/>
</dbReference>
<dbReference type="Proteomes" id="UP000601435">
    <property type="component" value="Unassembled WGS sequence"/>
</dbReference>
<dbReference type="GO" id="GO:0008474">
    <property type="term" value="F:palmitoyl-(protein) hydrolase activity"/>
    <property type="evidence" value="ECO:0007669"/>
    <property type="project" value="TreeGrafter"/>
</dbReference>
<evidence type="ECO:0000256" key="3">
    <source>
        <dbReference type="SAM" id="MobiDB-lite"/>
    </source>
</evidence>
<feature type="domain" description="PKD/REJ-like" evidence="4">
    <location>
        <begin position="38"/>
        <end position="198"/>
    </location>
</feature>
<dbReference type="Gene3D" id="3.40.50.1820">
    <property type="entry name" value="alpha/beta hydrolase"/>
    <property type="match status" value="1"/>
</dbReference>
<dbReference type="InterPro" id="IPR003140">
    <property type="entry name" value="PLipase/COase/thioEstase"/>
</dbReference>
<comment type="similarity">
    <text evidence="1">Belongs to the AB hydrolase superfamily. AB hydrolase 2 family.</text>
</comment>
<feature type="compositionally biased region" description="Low complexity" evidence="3">
    <location>
        <begin position="1202"/>
        <end position="1212"/>
    </location>
</feature>
<feature type="region of interest" description="Disordered" evidence="3">
    <location>
        <begin position="1293"/>
        <end position="1326"/>
    </location>
</feature>